<dbReference type="GO" id="GO:0003677">
    <property type="term" value="F:DNA binding"/>
    <property type="evidence" value="ECO:0007669"/>
    <property type="project" value="UniProtKB-KW"/>
</dbReference>
<gene>
    <name evidence="4" type="ORF">BFF78_02265</name>
</gene>
<dbReference type="Proteomes" id="UP000094960">
    <property type="component" value="Chromosome"/>
</dbReference>
<dbReference type="SUPFAM" id="SSF46689">
    <property type="entry name" value="Homeodomain-like"/>
    <property type="match status" value="1"/>
</dbReference>
<reference evidence="5" key="1">
    <citation type="submission" date="2016-09" db="EMBL/GenBank/DDBJ databases">
        <title>Streptomyces puniciscabiei strain:TW1S1 Genome sequencing and assembly.</title>
        <authorList>
            <person name="Kim M.-K."/>
            <person name="Kim S.B."/>
        </authorList>
    </citation>
    <scope>NUCLEOTIDE SEQUENCE [LARGE SCALE GENOMIC DNA]</scope>
    <source>
        <strain evidence="5">TW1S1</strain>
    </source>
</reference>
<name>A0A1D7Y3L1_9ACTN</name>
<dbReference type="EMBL" id="CP017248">
    <property type="protein sequence ID" value="AOR30050.1"/>
    <property type="molecule type" value="Genomic_DNA"/>
</dbReference>
<evidence type="ECO:0000256" key="2">
    <source>
        <dbReference type="SAM" id="MobiDB-lite"/>
    </source>
</evidence>
<dbReference type="Pfam" id="PF00440">
    <property type="entry name" value="TetR_N"/>
    <property type="match status" value="1"/>
</dbReference>
<organism evidence="4 5">
    <name type="scientific">Streptomyces fodineus</name>
    <dbReference type="NCBI Taxonomy" id="1904616"/>
    <lineage>
        <taxon>Bacteria</taxon>
        <taxon>Bacillati</taxon>
        <taxon>Actinomycetota</taxon>
        <taxon>Actinomycetes</taxon>
        <taxon>Kitasatosporales</taxon>
        <taxon>Streptomycetaceae</taxon>
        <taxon>Streptomyces</taxon>
    </lineage>
</organism>
<protein>
    <submittedName>
        <fullName evidence="4">TetR family transcriptional regulator</fullName>
    </submittedName>
</protein>
<evidence type="ECO:0000259" key="3">
    <source>
        <dbReference type="Pfam" id="PF00440"/>
    </source>
</evidence>
<evidence type="ECO:0000313" key="4">
    <source>
        <dbReference type="EMBL" id="AOR30050.1"/>
    </source>
</evidence>
<sequence>MAGERRGRATTRTTQLGAGRSNQKKRTRTAIVEAARRLIGAGADVTMPAIARTALVSEATAYRYFPDLPSLISEALAGSWPPPADALRPVADSPDPVERVAYACEFLLRGILARQGAVRAMIAATITRPETVKMRPGIRFGLIDLALDPLKDTLRATDPDAFAQLERDLAVVVSAEALFSLTDLCGLTADEAVASAVHAATTLTEAAVRATGRA</sequence>
<dbReference type="Gene3D" id="1.10.357.10">
    <property type="entry name" value="Tetracycline Repressor, domain 2"/>
    <property type="match status" value="1"/>
</dbReference>
<dbReference type="RefSeq" id="WP_069776704.1">
    <property type="nucleotide sequence ID" value="NZ_CP017248.1"/>
</dbReference>
<dbReference type="InterPro" id="IPR001647">
    <property type="entry name" value="HTH_TetR"/>
</dbReference>
<dbReference type="AlphaFoldDB" id="A0A1D7Y3L1"/>
<evidence type="ECO:0000313" key="5">
    <source>
        <dbReference type="Proteomes" id="UP000094960"/>
    </source>
</evidence>
<keyword evidence="5" id="KW-1185">Reference proteome</keyword>
<accession>A0A1D7Y3L1</accession>
<feature type="compositionally biased region" description="Low complexity" evidence="2">
    <location>
        <begin position="10"/>
        <end position="20"/>
    </location>
</feature>
<evidence type="ECO:0000256" key="1">
    <source>
        <dbReference type="ARBA" id="ARBA00023125"/>
    </source>
</evidence>
<feature type="region of interest" description="Disordered" evidence="2">
    <location>
        <begin position="1"/>
        <end position="27"/>
    </location>
</feature>
<feature type="domain" description="HTH tetR-type" evidence="3">
    <location>
        <begin position="31"/>
        <end position="67"/>
    </location>
</feature>
<dbReference type="InterPro" id="IPR009057">
    <property type="entry name" value="Homeodomain-like_sf"/>
</dbReference>
<dbReference type="KEGG" id="spun:BFF78_02265"/>
<keyword evidence="1" id="KW-0238">DNA-binding</keyword>
<proteinExistence type="predicted"/>